<dbReference type="CDD" id="cd03809">
    <property type="entry name" value="GT4_MtfB-like"/>
    <property type="match status" value="1"/>
</dbReference>
<dbReference type="InterPro" id="IPR001296">
    <property type="entry name" value="Glyco_trans_1"/>
</dbReference>
<reference evidence="2 3" key="1">
    <citation type="submission" date="2018-01" db="EMBL/GenBank/DDBJ databases">
        <title>Genomic Encyclopedia of Type Strains, Phase III (KMG-III): the genomes of soil and plant-associated and newly described type strains.</title>
        <authorList>
            <person name="Whitman W."/>
        </authorList>
    </citation>
    <scope>NUCLEOTIDE SEQUENCE [LARGE SCALE GENOMIC DNA]</scope>
    <source>
        <strain evidence="2 3">JCM 18070</strain>
    </source>
</reference>
<keyword evidence="3" id="KW-1185">Reference proteome</keyword>
<comment type="caution">
    <text evidence="2">The sequence shown here is derived from an EMBL/GenBank/DDBJ whole genome shotgun (WGS) entry which is preliminary data.</text>
</comment>
<organism evidence="2 3">
    <name type="scientific">Paraburkholderia eburnea</name>
    <dbReference type="NCBI Taxonomy" id="1189126"/>
    <lineage>
        <taxon>Bacteria</taxon>
        <taxon>Pseudomonadati</taxon>
        <taxon>Pseudomonadota</taxon>
        <taxon>Betaproteobacteria</taxon>
        <taxon>Burkholderiales</taxon>
        <taxon>Burkholderiaceae</taxon>
        <taxon>Paraburkholderia</taxon>
    </lineage>
</organism>
<keyword evidence="2" id="KW-0808">Transferase</keyword>
<dbReference type="Pfam" id="PF00534">
    <property type="entry name" value="Glycos_transf_1"/>
    <property type="match status" value="1"/>
</dbReference>
<dbReference type="PANTHER" id="PTHR46401">
    <property type="entry name" value="GLYCOSYLTRANSFERASE WBBK-RELATED"/>
    <property type="match status" value="1"/>
</dbReference>
<dbReference type="EMBL" id="PQGA01000001">
    <property type="protein sequence ID" value="POR55898.1"/>
    <property type="molecule type" value="Genomic_DNA"/>
</dbReference>
<dbReference type="Proteomes" id="UP000237381">
    <property type="component" value="Unassembled WGS sequence"/>
</dbReference>
<name>A0A2S4MM83_9BURK</name>
<gene>
    <name evidence="2" type="ORF">B0G62_101294</name>
</gene>
<proteinExistence type="predicted"/>
<dbReference type="SUPFAM" id="SSF53756">
    <property type="entry name" value="UDP-Glycosyltransferase/glycogen phosphorylase"/>
    <property type="match status" value="1"/>
</dbReference>
<accession>A0A2S4MM83</accession>
<feature type="domain" description="Glycosyl transferase family 1" evidence="1">
    <location>
        <begin position="138"/>
        <end position="263"/>
    </location>
</feature>
<dbReference type="PANTHER" id="PTHR46401:SF9">
    <property type="entry name" value="MANNOSYLTRANSFERASE A"/>
    <property type="match status" value="1"/>
</dbReference>
<evidence type="ECO:0000313" key="3">
    <source>
        <dbReference type="Proteomes" id="UP000237381"/>
    </source>
</evidence>
<dbReference type="Gene3D" id="3.40.50.2000">
    <property type="entry name" value="Glycogen Phosphorylase B"/>
    <property type="match status" value="1"/>
</dbReference>
<dbReference type="GO" id="GO:0016757">
    <property type="term" value="F:glycosyltransferase activity"/>
    <property type="evidence" value="ECO:0007669"/>
    <property type="project" value="InterPro"/>
</dbReference>
<evidence type="ECO:0000259" key="1">
    <source>
        <dbReference type="Pfam" id="PF00534"/>
    </source>
</evidence>
<protein>
    <submittedName>
        <fullName evidence="2">Glycosyltransferase involved in cell wall biosynthesis</fullName>
    </submittedName>
</protein>
<dbReference type="AlphaFoldDB" id="A0A2S4MM83"/>
<sequence length="322" mass="36443">MLLSGKFDRITLCKVIARHWLNTPRKSDGVSGVLLHTSHNGIEYARYHESMRRRNVRGVFMIHDLIPLTHAEYCRPAVDVQHRKRIRTALSHAHGLIANSEDTLRALESEAALAGLPMPASVVAHLASGVIAHAPMPAPLTAPYFLMLGTIEPRKNHWFMLHVWRRIIELLGESAPKLVIVGRRGWECENVIDMLERCHLLRTHVIERSDCSDDELHGWIQHARALLFPAFVEGYGMPLVEALALKTPVLASNLEVFEEIAGDIPDYLDPLDGPAWIGRIRAYAEARSPERDAQIKRIEGFREPTWEEHFARVDPFVEALAQ</sequence>
<evidence type="ECO:0000313" key="2">
    <source>
        <dbReference type="EMBL" id="POR55898.1"/>
    </source>
</evidence>